<keyword evidence="2" id="KW-0408">Iron</keyword>
<reference evidence="6" key="1">
    <citation type="submission" date="2020-11" db="EMBL/GenBank/DDBJ databases">
        <authorList>
            <consortium name="DOE Joint Genome Institute"/>
            <person name="Ahrendt S."/>
            <person name="Riley R."/>
            <person name="Andreopoulos W."/>
            <person name="Labutti K."/>
            <person name="Pangilinan J."/>
            <person name="Ruiz-Duenas F.J."/>
            <person name="Barrasa J.M."/>
            <person name="Sanchez-Garcia M."/>
            <person name="Camarero S."/>
            <person name="Miyauchi S."/>
            <person name="Serrano A."/>
            <person name="Linde D."/>
            <person name="Babiker R."/>
            <person name="Drula E."/>
            <person name="Ayuso-Fernandez I."/>
            <person name="Pacheco R."/>
            <person name="Padilla G."/>
            <person name="Ferreira P."/>
            <person name="Barriuso J."/>
            <person name="Kellner H."/>
            <person name="Castanera R."/>
            <person name="Alfaro M."/>
            <person name="Ramirez L."/>
            <person name="Pisabarro A.G."/>
            <person name="Kuo A."/>
            <person name="Tritt A."/>
            <person name="Lipzen A."/>
            <person name="He G."/>
            <person name="Yan M."/>
            <person name="Ng V."/>
            <person name="Cullen D."/>
            <person name="Martin F."/>
            <person name="Rosso M.-N."/>
            <person name="Henrissat B."/>
            <person name="Hibbett D."/>
            <person name="Martinez A.T."/>
            <person name="Grigoriev I.V."/>
        </authorList>
    </citation>
    <scope>NUCLEOTIDE SEQUENCE</scope>
    <source>
        <strain evidence="6">CBS 506.95</strain>
    </source>
</reference>
<evidence type="ECO:0000259" key="5">
    <source>
        <dbReference type="Pfam" id="PF00330"/>
    </source>
</evidence>
<sequence>MDPNLFATRLQPLLIPTIMPAGLYAHQINCKRERSSEYLGNLQQSSSPPDDILPSLRCLTTEVQPTKSSASSNDTRSWGHPPCNGPGGNNLQSEYEELSLPLDWQRKSAGVSQDEQSGWPPFELPSFKLSGIGPSFGLSTSKHSIISLETNIGHEIAIPSGHPLVPHTPNAGGLGMIAYGVGGADAVDVTAIIIWELKWFKVIGVKLSGKIGGWTTPKDVILKVAGIVAVKGGTGTIVGYLGLCGLA</sequence>
<dbReference type="PANTHER" id="PTHR43160">
    <property type="entry name" value="ACONITATE HYDRATASE B"/>
    <property type="match status" value="1"/>
</dbReference>
<dbReference type="GO" id="GO:0005829">
    <property type="term" value="C:cytosol"/>
    <property type="evidence" value="ECO:0007669"/>
    <property type="project" value="TreeGrafter"/>
</dbReference>
<dbReference type="OrthoDB" id="2224430at2759"/>
<evidence type="ECO:0000256" key="1">
    <source>
        <dbReference type="ARBA" id="ARBA00022723"/>
    </source>
</evidence>
<dbReference type="Pfam" id="PF00330">
    <property type="entry name" value="Aconitase"/>
    <property type="match status" value="1"/>
</dbReference>
<dbReference type="GO" id="GO:0051539">
    <property type="term" value="F:4 iron, 4 sulfur cluster binding"/>
    <property type="evidence" value="ECO:0007669"/>
    <property type="project" value="TreeGrafter"/>
</dbReference>
<dbReference type="GO" id="GO:0003994">
    <property type="term" value="F:aconitate hydratase activity"/>
    <property type="evidence" value="ECO:0007669"/>
    <property type="project" value="TreeGrafter"/>
</dbReference>
<feature type="region of interest" description="Disordered" evidence="4">
    <location>
        <begin position="63"/>
        <end position="91"/>
    </location>
</feature>
<dbReference type="GO" id="GO:0046872">
    <property type="term" value="F:metal ion binding"/>
    <property type="evidence" value="ECO:0007669"/>
    <property type="project" value="UniProtKB-KW"/>
</dbReference>
<dbReference type="GO" id="GO:0005739">
    <property type="term" value="C:mitochondrion"/>
    <property type="evidence" value="ECO:0007669"/>
    <property type="project" value="TreeGrafter"/>
</dbReference>
<keyword evidence="7" id="KW-1185">Reference proteome</keyword>
<dbReference type="SUPFAM" id="SSF53732">
    <property type="entry name" value="Aconitase iron-sulfur domain"/>
    <property type="match status" value="1"/>
</dbReference>
<dbReference type="InterPro" id="IPR001030">
    <property type="entry name" value="Acoase/IPM_deHydtase_lsu_aba"/>
</dbReference>
<evidence type="ECO:0000256" key="4">
    <source>
        <dbReference type="SAM" id="MobiDB-lite"/>
    </source>
</evidence>
<keyword evidence="1" id="KW-0479">Metal-binding</keyword>
<dbReference type="InterPro" id="IPR050926">
    <property type="entry name" value="Aconitase/IPM_isomerase"/>
</dbReference>
<evidence type="ECO:0000313" key="6">
    <source>
        <dbReference type="EMBL" id="KAF9535380.1"/>
    </source>
</evidence>
<name>A0A9P6ETY1_9AGAR</name>
<dbReference type="InterPro" id="IPR036008">
    <property type="entry name" value="Aconitase_4Fe-4S_dom"/>
</dbReference>
<dbReference type="EMBL" id="MU157824">
    <property type="protein sequence ID" value="KAF9535380.1"/>
    <property type="molecule type" value="Genomic_DNA"/>
</dbReference>
<evidence type="ECO:0000256" key="2">
    <source>
        <dbReference type="ARBA" id="ARBA00023004"/>
    </source>
</evidence>
<dbReference type="InterPro" id="IPR015931">
    <property type="entry name" value="Acnase/IPM_dHydase_lsu_aba_1/3"/>
</dbReference>
<dbReference type="PRINTS" id="PR00415">
    <property type="entry name" value="ACONITASE"/>
</dbReference>
<protein>
    <submittedName>
        <fullName evidence="6">Aconitase family-domain-containing protein</fullName>
    </submittedName>
</protein>
<comment type="caution">
    <text evidence="6">The sequence shown here is derived from an EMBL/GenBank/DDBJ whole genome shotgun (WGS) entry which is preliminary data.</text>
</comment>
<accession>A0A9P6ETY1</accession>
<feature type="domain" description="Aconitase/3-isopropylmalate dehydratase large subunit alpha/beta/alpha" evidence="5">
    <location>
        <begin position="167"/>
        <end position="242"/>
    </location>
</feature>
<dbReference type="AlphaFoldDB" id="A0A9P6ETY1"/>
<evidence type="ECO:0000256" key="3">
    <source>
        <dbReference type="ARBA" id="ARBA00023014"/>
    </source>
</evidence>
<dbReference type="PANTHER" id="PTHR43160:SF3">
    <property type="entry name" value="ACONITATE HYDRATASE, MITOCHONDRIAL"/>
    <property type="match status" value="1"/>
</dbReference>
<feature type="compositionally biased region" description="Polar residues" evidence="4">
    <location>
        <begin position="63"/>
        <end position="76"/>
    </location>
</feature>
<dbReference type="Gene3D" id="3.30.499.10">
    <property type="entry name" value="Aconitase, domain 3"/>
    <property type="match status" value="1"/>
</dbReference>
<dbReference type="Proteomes" id="UP000807306">
    <property type="component" value="Unassembled WGS sequence"/>
</dbReference>
<proteinExistence type="predicted"/>
<evidence type="ECO:0000313" key="7">
    <source>
        <dbReference type="Proteomes" id="UP000807306"/>
    </source>
</evidence>
<gene>
    <name evidence="6" type="ORF">CPB83DRAFT_912214</name>
</gene>
<organism evidence="6 7">
    <name type="scientific">Crepidotus variabilis</name>
    <dbReference type="NCBI Taxonomy" id="179855"/>
    <lineage>
        <taxon>Eukaryota</taxon>
        <taxon>Fungi</taxon>
        <taxon>Dikarya</taxon>
        <taxon>Basidiomycota</taxon>
        <taxon>Agaricomycotina</taxon>
        <taxon>Agaricomycetes</taxon>
        <taxon>Agaricomycetidae</taxon>
        <taxon>Agaricales</taxon>
        <taxon>Agaricineae</taxon>
        <taxon>Crepidotaceae</taxon>
        <taxon>Crepidotus</taxon>
    </lineage>
</organism>
<dbReference type="GO" id="GO:0006099">
    <property type="term" value="P:tricarboxylic acid cycle"/>
    <property type="evidence" value="ECO:0007669"/>
    <property type="project" value="TreeGrafter"/>
</dbReference>
<keyword evidence="3" id="KW-0411">Iron-sulfur</keyword>